<evidence type="ECO:0000256" key="2">
    <source>
        <dbReference type="ARBA" id="ARBA00004496"/>
    </source>
</evidence>
<feature type="domain" description="Peptidase M1 membrane alanine aminopeptidase" evidence="14">
    <location>
        <begin position="338"/>
        <end position="445"/>
    </location>
</feature>
<dbReference type="SUPFAM" id="SSF55486">
    <property type="entry name" value="Metalloproteases ('zincins'), catalytic domain"/>
    <property type="match status" value="1"/>
</dbReference>
<comment type="subcellular location">
    <subcellularLocation>
        <location evidence="2">Cytoplasm</location>
    </subcellularLocation>
</comment>
<dbReference type="InterPro" id="IPR014782">
    <property type="entry name" value="Peptidase_M1_dom"/>
</dbReference>
<reference evidence="16" key="1">
    <citation type="submission" date="2017-08" db="EMBL/GenBank/DDBJ databases">
        <title>A dynamic microbial community with high functional redundancy inhabits the cold, oxic subseafloor aquifer.</title>
        <authorList>
            <person name="Tully B.J."/>
            <person name="Wheat C.G."/>
            <person name="Glazer B.T."/>
            <person name="Huber J.A."/>
        </authorList>
    </citation>
    <scope>NUCLEOTIDE SEQUENCE [LARGE SCALE GENOMIC DNA]</scope>
</reference>
<evidence type="ECO:0000256" key="4">
    <source>
        <dbReference type="ARBA" id="ARBA00012564"/>
    </source>
</evidence>
<evidence type="ECO:0000256" key="5">
    <source>
        <dbReference type="ARBA" id="ARBA00015611"/>
    </source>
</evidence>
<dbReference type="GO" id="GO:0006508">
    <property type="term" value="P:proteolysis"/>
    <property type="evidence" value="ECO:0007669"/>
    <property type="project" value="UniProtKB-KW"/>
</dbReference>
<comment type="caution">
    <text evidence="15">The sequence shown here is derived from an EMBL/GenBank/DDBJ whole genome shotgun (WGS) entry which is preliminary data.</text>
</comment>
<dbReference type="CDD" id="cd09603">
    <property type="entry name" value="M1_APN_like"/>
    <property type="match status" value="1"/>
</dbReference>
<dbReference type="PRINTS" id="PR00756">
    <property type="entry name" value="ALADIPTASE"/>
</dbReference>
<feature type="binding site" evidence="12">
    <location>
        <position position="364"/>
    </location>
    <ligand>
        <name>Zn(2+)</name>
        <dbReference type="ChEBI" id="CHEBI:29105"/>
        <note>catalytic</note>
    </ligand>
</feature>
<evidence type="ECO:0000313" key="15">
    <source>
        <dbReference type="EMBL" id="PCI81609.1"/>
    </source>
</evidence>
<dbReference type="Pfam" id="PF01433">
    <property type="entry name" value="Peptidase_M1"/>
    <property type="match status" value="1"/>
</dbReference>
<dbReference type="EC" id="3.4.11.2" evidence="4"/>
<evidence type="ECO:0000256" key="12">
    <source>
        <dbReference type="PIRSR" id="PIRSR634015-3"/>
    </source>
</evidence>
<organism evidence="15 16">
    <name type="scientific">SAR86 cluster bacterium</name>
    <dbReference type="NCBI Taxonomy" id="2030880"/>
    <lineage>
        <taxon>Bacteria</taxon>
        <taxon>Pseudomonadati</taxon>
        <taxon>Pseudomonadota</taxon>
        <taxon>Gammaproteobacteria</taxon>
        <taxon>SAR86 cluster</taxon>
    </lineage>
</organism>
<keyword evidence="11" id="KW-0482">Metalloprotease</keyword>
<dbReference type="AlphaFoldDB" id="A0A2A4XHI7"/>
<gene>
    <name evidence="15" type="ORF">COB20_01265</name>
</gene>
<accession>A0A2A4XHI7</accession>
<dbReference type="SUPFAM" id="SSF63737">
    <property type="entry name" value="Leukotriene A4 hydrolase N-terminal domain"/>
    <property type="match status" value="1"/>
</dbReference>
<comment type="cofactor">
    <cofactor evidence="12">
        <name>Zn(2+)</name>
        <dbReference type="ChEBI" id="CHEBI:29105"/>
    </cofactor>
    <text evidence="12">Binds 1 zinc ion per subunit.</text>
</comment>
<feature type="chain" id="PRO_5012269318" description="Aminopeptidase N" evidence="13">
    <location>
        <begin position="39"/>
        <end position="468"/>
    </location>
</feature>
<feature type="signal peptide" evidence="13">
    <location>
        <begin position="1"/>
        <end position="38"/>
    </location>
</feature>
<dbReference type="GO" id="GO:0008237">
    <property type="term" value="F:metallopeptidase activity"/>
    <property type="evidence" value="ECO:0007669"/>
    <property type="project" value="UniProtKB-KW"/>
</dbReference>
<evidence type="ECO:0000259" key="14">
    <source>
        <dbReference type="Pfam" id="PF01433"/>
    </source>
</evidence>
<proteinExistence type="inferred from homology"/>
<keyword evidence="6" id="KW-0963">Cytoplasm</keyword>
<evidence type="ECO:0000256" key="10">
    <source>
        <dbReference type="ARBA" id="ARBA00022833"/>
    </source>
</evidence>
<feature type="binding site" evidence="12">
    <location>
        <position position="345"/>
    </location>
    <ligand>
        <name>Zn(2+)</name>
        <dbReference type="ChEBI" id="CHEBI:29105"/>
        <note>catalytic</note>
    </ligand>
</feature>
<sequence length="468" mass="53603">MAQYWKASRFVLVRFFSLRQFLLPSLLAILLTSCAASNAPLHPQTALSSGILSENQALYDVQHYRLELDVYPERKFIEGIVVMQAVALTTLSLVELDLDPRFEVLTASIDDEPVRFRSEDGKLILSGNVVPASNEFTTTVSYRGRPYEAENPPWDGGFVWAETESGEHWIATAVQGRGCDLYWPCKDHISDKPELGADMLITVPSSLTAVMNGVLLSQTSLDARTTYHWRAQSPISAYHLAINIGPFKKYEIQHSNALTENPIPVIFYHVTNDMDKIEKLIKDDFVAQLEFFERTLGPYPWGEEKIGIVEIPYLGMEHQTMNGYGNGYELDPYGFDWLMQHEFSHEWFGNLMTQAGSEDFWLHEGFANYMQPVYAQQVIGDAGYWSYMWDFYNGLANCKPVVPDETVSMDYFDSNDAYYKGSWTLHTLRGLIGEEAFWRSVRRLIYDTADPWSLSYPIQPTRRRMMIL</sequence>
<dbReference type="GO" id="GO:0016285">
    <property type="term" value="F:alanyl aminopeptidase activity"/>
    <property type="evidence" value="ECO:0007669"/>
    <property type="project" value="UniProtKB-EC"/>
</dbReference>
<feature type="binding site" evidence="12">
    <location>
        <position position="341"/>
    </location>
    <ligand>
        <name>Zn(2+)</name>
        <dbReference type="ChEBI" id="CHEBI:29105"/>
        <note>catalytic</note>
    </ligand>
</feature>
<keyword evidence="13" id="KW-0732">Signal</keyword>
<keyword evidence="9" id="KW-0378">Hydrolase</keyword>
<dbReference type="PROSITE" id="PS51257">
    <property type="entry name" value="PROKAR_LIPOPROTEIN"/>
    <property type="match status" value="1"/>
</dbReference>
<dbReference type="InterPro" id="IPR027268">
    <property type="entry name" value="Peptidase_M4/M1_CTD_sf"/>
</dbReference>
<dbReference type="GO" id="GO:0008270">
    <property type="term" value="F:zinc ion binding"/>
    <property type="evidence" value="ECO:0007669"/>
    <property type="project" value="InterPro"/>
</dbReference>
<protein>
    <recommendedName>
        <fullName evidence="5">Aminopeptidase N</fullName>
        <ecNumber evidence="4">3.4.11.2</ecNumber>
    </recommendedName>
</protein>
<keyword evidence="7" id="KW-0645">Protease</keyword>
<dbReference type="GO" id="GO:0005737">
    <property type="term" value="C:cytoplasm"/>
    <property type="evidence" value="ECO:0007669"/>
    <property type="project" value="UniProtKB-SubCell"/>
</dbReference>
<keyword evidence="8 12" id="KW-0479">Metal-binding</keyword>
<evidence type="ECO:0000256" key="1">
    <source>
        <dbReference type="ARBA" id="ARBA00000098"/>
    </source>
</evidence>
<dbReference type="InterPro" id="IPR001930">
    <property type="entry name" value="Peptidase_M1"/>
</dbReference>
<dbReference type="InterPro" id="IPR042097">
    <property type="entry name" value="Aminopeptidase_N-like_N_sf"/>
</dbReference>
<evidence type="ECO:0000256" key="8">
    <source>
        <dbReference type="ARBA" id="ARBA00022723"/>
    </source>
</evidence>
<dbReference type="InterPro" id="IPR034015">
    <property type="entry name" value="M1_LTA4H"/>
</dbReference>
<dbReference type="PANTHER" id="PTHR45726:SF3">
    <property type="entry name" value="LEUKOTRIENE A-4 HYDROLASE"/>
    <property type="match status" value="1"/>
</dbReference>
<evidence type="ECO:0000256" key="7">
    <source>
        <dbReference type="ARBA" id="ARBA00022670"/>
    </source>
</evidence>
<evidence type="ECO:0000256" key="13">
    <source>
        <dbReference type="SAM" id="SignalP"/>
    </source>
</evidence>
<name>A0A2A4XHI7_9GAMM</name>
<evidence type="ECO:0000256" key="9">
    <source>
        <dbReference type="ARBA" id="ARBA00022801"/>
    </source>
</evidence>
<keyword evidence="10 12" id="KW-0862">Zinc</keyword>
<evidence type="ECO:0000256" key="11">
    <source>
        <dbReference type="ARBA" id="ARBA00023049"/>
    </source>
</evidence>
<evidence type="ECO:0000313" key="16">
    <source>
        <dbReference type="Proteomes" id="UP000218767"/>
    </source>
</evidence>
<dbReference type="Proteomes" id="UP000218767">
    <property type="component" value="Unassembled WGS sequence"/>
</dbReference>
<evidence type="ECO:0000256" key="3">
    <source>
        <dbReference type="ARBA" id="ARBA00010136"/>
    </source>
</evidence>
<dbReference type="PANTHER" id="PTHR45726">
    <property type="entry name" value="LEUKOTRIENE A-4 HYDROLASE"/>
    <property type="match status" value="1"/>
</dbReference>
<comment type="catalytic activity">
    <reaction evidence="1">
        <text>Release of an N-terminal amino acid, Xaa-|-Yaa- from a peptide, amide or arylamide. Xaa is preferably Ala, but may be most amino acids including Pro (slow action). When a terminal hydrophobic residue is followed by a prolyl residue, the two may be released as an intact Xaa-Pro dipeptide.</text>
        <dbReference type="EC" id="3.4.11.2"/>
    </reaction>
</comment>
<dbReference type="Gene3D" id="2.60.40.1730">
    <property type="entry name" value="tricorn interacting facor f3 domain"/>
    <property type="match status" value="1"/>
</dbReference>
<dbReference type="EMBL" id="NVUL01000004">
    <property type="protein sequence ID" value="PCI81609.1"/>
    <property type="molecule type" value="Genomic_DNA"/>
</dbReference>
<comment type="similarity">
    <text evidence="3">Belongs to the peptidase M1 family.</text>
</comment>
<evidence type="ECO:0000256" key="6">
    <source>
        <dbReference type="ARBA" id="ARBA00022490"/>
    </source>
</evidence>
<dbReference type="Gene3D" id="1.10.390.10">
    <property type="entry name" value="Neutral Protease Domain 2"/>
    <property type="match status" value="1"/>
</dbReference>